<proteinExistence type="predicted"/>
<evidence type="ECO:0000259" key="1">
    <source>
        <dbReference type="Pfam" id="PF03354"/>
    </source>
</evidence>
<dbReference type="Proteomes" id="UP000192042">
    <property type="component" value="Chromosome I"/>
</dbReference>
<organism evidence="2 3">
    <name type="scientific">Nitrospira japonica</name>
    <dbReference type="NCBI Taxonomy" id="1325564"/>
    <lineage>
        <taxon>Bacteria</taxon>
        <taxon>Pseudomonadati</taxon>
        <taxon>Nitrospirota</taxon>
        <taxon>Nitrospiria</taxon>
        <taxon>Nitrospirales</taxon>
        <taxon>Nitrospiraceae</taxon>
        <taxon>Nitrospira</taxon>
    </lineage>
</organism>
<evidence type="ECO:0000313" key="3">
    <source>
        <dbReference type="Proteomes" id="UP000192042"/>
    </source>
</evidence>
<gene>
    <name evidence="2" type="ORF">NSJP_2246</name>
</gene>
<protein>
    <recommendedName>
        <fullName evidence="1">Terminase large subunit-like ATPase domain-containing protein</fullName>
    </recommendedName>
</protein>
<keyword evidence="3" id="KW-1185">Reference proteome</keyword>
<dbReference type="Pfam" id="PF03354">
    <property type="entry name" value="TerL_ATPase"/>
    <property type="match status" value="1"/>
</dbReference>
<dbReference type="OrthoDB" id="280696at2"/>
<dbReference type="RefSeq" id="WP_155970073.1">
    <property type="nucleotide sequence ID" value="NZ_LT828648.1"/>
</dbReference>
<sequence length="482" mass="52683">MIGAPSRIAACAGQVSPMQFFSLLSWLDGRPLLDVMETYRQQILTEALFSVRPDGRPQFKRILTGRAKKNGKTADAVMAALYKLLVWVPAGNAGNQCFFVASDLGQANDDLDLAKKIIRCNPILESELNVMRNIVERRDGKGFLQILPAGDAPGLHGKTYLFLVVDELHTQSDYRLLEALELDRTRPDAVQWFASYAAISTQSGIPINDMLRQYHKGTDPRLFVSWFSGSIEEANPSLNGPLGPTLPDIEDAQRSLPSWIFRRLYLNLPGQPDGAAFDAGGIDAAVIPGRIVLPPQLGIKYMAFADLSGGGADDATLAIAHAQDGRAILDLLIDQGPRTNGTFSPENAVTLFSSVLKQYGCTVVIGDRYAAQWPIQAFAKCGIQYRPAQQTRSQLYANLEPLLNSGRIELLDQSKLIGQLIGLVRKGEKIDHSIGQHDDWANAATGVLVSAATLPKTVSKESIEGWIESCSRLSKSRWRPGD</sequence>
<evidence type="ECO:0000313" key="2">
    <source>
        <dbReference type="EMBL" id="SLM48418.1"/>
    </source>
</evidence>
<accession>A0A1W1I5W6</accession>
<dbReference type="KEGG" id="nja:NSJP_2246"/>
<dbReference type="AlphaFoldDB" id="A0A1W1I5W6"/>
<dbReference type="InterPro" id="IPR046461">
    <property type="entry name" value="TerL_ATPase"/>
</dbReference>
<reference evidence="2 3" key="1">
    <citation type="submission" date="2017-03" db="EMBL/GenBank/DDBJ databases">
        <authorList>
            <person name="Afonso C.L."/>
            <person name="Miller P.J."/>
            <person name="Scott M.A."/>
            <person name="Spackman E."/>
            <person name="Goraichik I."/>
            <person name="Dimitrov K.M."/>
            <person name="Suarez D.L."/>
            <person name="Swayne D.E."/>
        </authorList>
    </citation>
    <scope>NUCLEOTIDE SEQUENCE [LARGE SCALE GENOMIC DNA]</scope>
    <source>
        <strain evidence="2">Genome sequencing of Nitrospira japonica strain NJ11</strain>
    </source>
</reference>
<dbReference type="EMBL" id="LT828648">
    <property type="protein sequence ID" value="SLM48418.1"/>
    <property type="molecule type" value="Genomic_DNA"/>
</dbReference>
<dbReference type="Gene3D" id="3.30.420.240">
    <property type="match status" value="1"/>
</dbReference>
<feature type="domain" description="Terminase large subunit-like ATPase" evidence="1">
    <location>
        <begin position="46"/>
        <end position="194"/>
    </location>
</feature>
<dbReference type="STRING" id="1325564.NSJP_2246"/>
<name>A0A1W1I5W6_9BACT</name>